<dbReference type="RefSeq" id="WP_051766976.1">
    <property type="nucleotide sequence ID" value="NZ_CP034550.1"/>
</dbReference>
<dbReference type="InterPro" id="IPR002891">
    <property type="entry name" value="APS"/>
</dbReference>
<evidence type="ECO:0000256" key="2">
    <source>
        <dbReference type="ARBA" id="ARBA00012121"/>
    </source>
</evidence>
<dbReference type="GO" id="GO:0005524">
    <property type="term" value="F:ATP binding"/>
    <property type="evidence" value="ECO:0007669"/>
    <property type="project" value="UniProtKB-KW"/>
</dbReference>
<evidence type="ECO:0000256" key="6">
    <source>
        <dbReference type="RuleBase" id="RU004347"/>
    </source>
</evidence>
<keyword evidence="5 6" id="KW-0067">ATP-binding</keyword>
<evidence type="ECO:0000256" key="3">
    <source>
        <dbReference type="ARBA" id="ARBA00022679"/>
    </source>
</evidence>
<dbReference type="PANTHER" id="PTHR42700:SF1">
    <property type="entry name" value="SULFATE ADENYLYLTRANSFERASE"/>
    <property type="match status" value="1"/>
</dbReference>
<dbReference type="GO" id="GO:0019379">
    <property type="term" value="P:sulfate assimilation, phosphoadenylyl sulfate reduction by phosphoadenylyl-sulfate reductase (thioredoxin)"/>
    <property type="evidence" value="ECO:0007669"/>
    <property type="project" value="TreeGrafter"/>
</dbReference>
<keyword evidence="4 6" id="KW-0547">Nucleotide-binding</keyword>
<comment type="pathway">
    <text evidence="6">Sulfur metabolism; hydrogen sulfide biosynthesis; sulfite from sulfate: step 2/3.</text>
</comment>
<dbReference type="NCBIfam" id="TIGR00455">
    <property type="entry name" value="apsK"/>
    <property type="match status" value="1"/>
</dbReference>
<keyword evidence="6 8" id="KW-0418">Kinase</keyword>
<dbReference type="CDD" id="cd02027">
    <property type="entry name" value="APSK"/>
    <property type="match status" value="1"/>
</dbReference>
<dbReference type="AlphaFoldDB" id="A0A5Q0GYX9"/>
<dbReference type="PANTHER" id="PTHR42700">
    <property type="entry name" value="SULFATE ADENYLYLTRANSFERASE"/>
    <property type="match status" value="1"/>
</dbReference>
<dbReference type="Proteomes" id="UP000325787">
    <property type="component" value="Chromosome"/>
</dbReference>
<proteinExistence type="inferred from homology"/>
<dbReference type="KEGG" id="ssyi:EKG83_17825"/>
<dbReference type="GO" id="GO:0005737">
    <property type="term" value="C:cytoplasm"/>
    <property type="evidence" value="ECO:0007669"/>
    <property type="project" value="TreeGrafter"/>
</dbReference>
<keyword evidence="9" id="KW-1185">Reference proteome</keyword>
<evidence type="ECO:0000256" key="1">
    <source>
        <dbReference type="ARBA" id="ARBA00001823"/>
    </source>
</evidence>
<comment type="similarity">
    <text evidence="6">Belongs to the APS kinase family.</text>
</comment>
<dbReference type="SUPFAM" id="SSF52540">
    <property type="entry name" value="P-loop containing nucleoside triphosphate hydrolases"/>
    <property type="match status" value="1"/>
</dbReference>
<dbReference type="GO" id="GO:0004781">
    <property type="term" value="F:sulfate adenylyltransferase (ATP) activity"/>
    <property type="evidence" value="ECO:0007669"/>
    <property type="project" value="TreeGrafter"/>
</dbReference>
<keyword evidence="3 6" id="KW-0808">Transferase</keyword>
<evidence type="ECO:0000256" key="5">
    <source>
        <dbReference type="ARBA" id="ARBA00022840"/>
    </source>
</evidence>
<dbReference type="GO" id="GO:0010134">
    <property type="term" value="P:sulfate assimilation via adenylyl sulfate reduction"/>
    <property type="evidence" value="ECO:0007669"/>
    <property type="project" value="TreeGrafter"/>
</dbReference>
<protein>
    <recommendedName>
        <fullName evidence="2 6">Adenylyl-sulfate kinase</fullName>
        <ecNumber evidence="2 6">2.7.1.25</ecNumber>
    </recommendedName>
</protein>
<comment type="catalytic activity">
    <reaction evidence="1 6">
        <text>adenosine 5'-phosphosulfate + ATP = 3'-phosphoadenylyl sulfate + ADP + H(+)</text>
        <dbReference type="Rhea" id="RHEA:24152"/>
        <dbReference type="ChEBI" id="CHEBI:15378"/>
        <dbReference type="ChEBI" id="CHEBI:30616"/>
        <dbReference type="ChEBI" id="CHEBI:58243"/>
        <dbReference type="ChEBI" id="CHEBI:58339"/>
        <dbReference type="ChEBI" id="CHEBI:456216"/>
        <dbReference type="EC" id="2.7.1.25"/>
    </reaction>
</comment>
<dbReference type="GO" id="GO:0070814">
    <property type="term" value="P:hydrogen sulfide biosynthetic process"/>
    <property type="evidence" value="ECO:0007669"/>
    <property type="project" value="UniProtKB-UniPathway"/>
</dbReference>
<dbReference type="GO" id="GO:0004020">
    <property type="term" value="F:adenylylsulfate kinase activity"/>
    <property type="evidence" value="ECO:0007669"/>
    <property type="project" value="UniProtKB-EC"/>
</dbReference>
<dbReference type="InterPro" id="IPR059117">
    <property type="entry name" value="APS_kinase_dom"/>
</dbReference>
<comment type="function">
    <text evidence="6">Catalyzes the synthesis of activated sulfate.</text>
</comment>
<evidence type="ECO:0000259" key="7">
    <source>
        <dbReference type="Pfam" id="PF01583"/>
    </source>
</evidence>
<evidence type="ECO:0000256" key="4">
    <source>
        <dbReference type="ARBA" id="ARBA00022741"/>
    </source>
</evidence>
<gene>
    <name evidence="8" type="primary">cysC</name>
    <name evidence="8" type="ORF">EKG83_17825</name>
</gene>
<dbReference type="Gene3D" id="3.40.50.300">
    <property type="entry name" value="P-loop containing nucleotide triphosphate hydrolases"/>
    <property type="match status" value="1"/>
</dbReference>
<evidence type="ECO:0000313" key="9">
    <source>
        <dbReference type="Proteomes" id="UP000325787"/>
    </source>
</evidence>
<dbReference type="EC" id="2.7.1.25" evidence="2 6"/>
<dbReference type="UniPathway" id="UPA00140">
    <property type="reaction ID" value="UER00205"/>
</dbReference>
<dbReference type="Pfam" id="PF01583">
    <property type="entry name" value="APS_kinase"/>
    <property type="match status" value="1"/>
</dbReference>
<accession>A0A5Q0GYX9</accession>
<dbReference type="InterPro" id="IPR027417">
    <property type="entry name" value="P-loop_NTPase"/>
</dbReference>
<dbReference type="InterPro" id="IPR050512">
    <property type="entry name" value="Sulf_AdTrans/APS_kinase"/>
</dbReference>
<name>A0A5Q0GYX9_SACSY</name>
<dbReference type="EMBL" id="CP034550">
    <property type="protein sequence ID" value="QFZ19063.1"/>
    <property type="molecule type" value="Genomic_DNA"/>
</dbReference>
<organism evidence="8 9">
    <name type="scientific">Saccharothrix syringae</name>
    <name type="common">Nocardiopsis syringae</name>
    <dbReference type="NCBI Taxonomy" id="103733"/>
    <lineage>
        <taxon>Bacteria</taxon>
        <taxon>Bacillati</taxon>
        <taxon>Actinomycetota</taxon>
        <taxon>Actinomycetes</taxon>
        <taxon>Pseudonocardiales</taxon>
        <taxon>Pseudonocardiaceae</taxon>
        <taxon>Saccharothrix</taxon>
    </lineage>
</organism>
<sequence>MTTTLWLTGLPSSGKSTLGRELVNRYQGQRAVQHLDGDVIRREFFPELGFTKEDRIENVRRIGRLAAMLAAQDVLVVVSVIAPFRSARAEVREAHQEAGLNFVEVHVHAPVEVCVERDVKGLYAKAERGEVSGMTGLSDVYEAPTTPEVRVDTSEYGIDECLELIDRALTRAEQDSREVVLR</sequence>
<reference evidence="9" key="1">
    <citation type="journal article" date="2021" name="Curr. Microbiol.">
        <title>Complete genome of nocamycin-producing strain Saccharothrix syringae NRRL B-16468 reveals the biosynthetic potential for secondary metabolites.</title>
        <authorList>
            <person name="Mo X."/>
            <person name="Yang S."/>
        </authorList>
    </citation>
    <scope>NUCLEOTIDE SEQUENCE [LARGE SCALE GENOMIC DNA]</scope>
    <source>
        <strain evidence="9">ATCC 51364 / DSM 43886 / JCM 6844 / KCTC 9398 / NBRC 14523 / NRRL B-16468 / INA 2240</strain>
    </source>
</reference>
<evidence type="ECO:0000313" key="8">
    <source>
        <dbReference type="EMBL" id="QFZ19063.1"/>
    </source>
</evidence>
<feature type="domain" description="APS kinase" evidence="7">
    <location>
        <begin position="2"/>
        <end position="152"/>
    </location>
</feature>
<dbReference type="OrthoDB" id="9804504at2"/>